<feature type="transmembrane region" description="Helical" evidence="11">
    <location>
        <begin position="892"/>
        <end position="913"/>
    </location>
</feature>
<dbReference type="AlphaFoldDB" id="A0A2P7Z2H1"/>
<dbReference type="Gene3D" id="2.130.10.10">
    <property type="entry name" value="YVTN repeat-like/Quinoprotein amine dehydrogenase"/>
    <property type="match status" value="1"/>
</dbReference>
<feature type="domain" description="EMC1 first beta-propeller" evidence="14">
    <location>
        <begin position="19"/>
        <end position="427"/>
    </location>
</feature>
<keyword evidence="7" id="KW-0256">Endoplasmic reticulum</keyword>
<dbReference type="SMART" id="SM00564">
    <property type="entry name" value="PQQ"/>
    <property type="match status" value="4"/>
</dbReference>
<comment type="similarity">
    <text evidence="2">Belongs to the EMC1 family.</text>
</comment>
<evidence type="ECO:0000256" key="6">
    <source>
        <dbReference type="ARBA" id="ARBA00022729"/>
    </source>
</evidence>
<dbReference type="InterPro" id="IPR011678">
    <property type="entry name" value="EMC1_C"/>
</dbReference>
<evidence type="ECO:0000256" key="10">
    <source>
        <dbReference type="ARBA" id="ARBA00023180"/>
    </source>
</evidence>
<evidence type="ECO:0000259" key="13">
    <source>
        <dbReference type="Pfam" id="PF07774"/>
    </source>
</evidence>
<evidence type="ECO:0000256" key="5">
    <source>
        <dbReference type="ARBA" id="ARBA00022692"/>
    </source>
</evidence>
<evidence type="ECO:0000313" key="16">
    <source>
        <dbReference type="Proteomes" id="UP000243723"/>
    </source>
</evidence>
<evidence type="ECO:0000256" key="3">
    <source>
        <dbReference type="ARBA" id="ARBA00011276"/>
    </source>
</evidence>
<dbReference type="PANTHER" id="PTHR21573:SF0">
    <property type="entry name" value="ER MEMBRANE PROTEIN COMPLEX SUBUNIT 1"/>
    <property type="match status" value="1"/>
</dbReference>
<evidence type="ECO:0000256" key="11">
    <source>
        <dbReference type="SAM" id="Phobius"/>
    </source>
</evidence>
<dbReference type="EMBL" id="NHZQ01000335">
    <property type="protein sequence ID" value="PSK42408.1"/>
    <property type="molecule type" value="Genomic_DNA"/>
</dbReference>
<dbReference type="OrthoDB" id="28092at2759"/>
<keyword evidence="16" id="KW-1185">Reference proteome</keyword>
<evidence type="ECO:0000256" key="9">
    <source>
        <dbReference type="ARBA" id="ARBA00023136"/>
    </source>
</evidence>
<feature type="chain" id="PRO_5015161204" description="ER membrane protein complex subunit 1" evidence="12">
    <location>
        <begin position="20"/>
        <end position="925"/>
    </location>
</feature>
<evidence type="ECO:0000313" key="15">
    <source>
        <dbReference type="EMBL" id="PSK42408.1"/>
    </source>
</evidence>
<dbReference type="InterPro" id="IPR058545">
    <property type="entry name" value="Beta-prop_EMC1_1st"/>
</dbReference>
<comment type="subcellular location">
    <subcellularLocation>
        <location evidence="1">Endoplasmic reticulum membrane</location>
        <topology evidence="1">Single-pass type I membrane protein</topology>
    </subcellularLocation>
</comment>
<feature type="signal peptide" evidence="12">
    <location>
        <begin position="1"/>
        <end position="19"/>
    </location>
</feature>
<dbReference type="InterPro" id="IPR026895">
    <property type="entry name" value="EMC1"/>
</dbReference>
<sequence>MRLWVSLAAAASLFQLGAAVFADDAGVVDWHHVLVGHPRKDTTFFHQPQVGSKASLLYTLSERNVIAAVNPKDGSVVWRQQLDDNANLTTSFRAGHSSDTVVSGVGSEVAAWGAQDGRQIWSRDFAGAKIQDVEILELETSKEQVNKDSIVLVEGTPSRVLRLNGEDGSIVWEYKDDSGDTPHQVSASATQVHYVSLHPGLLGGYKIKVNVLDPTNGKKIETHTLSSDSEVTDPSHVLSVGANSAAPIIVWSDKAYTTLKVNVIGTKNIASFNIDAPAAVEDISVLAPSNTNSSPHFLVQYHTGGQSWAQVFHVDRKKGSASKAYDLPKIQGQSAFSVTSDGSNVYFTRISHYQVSVVSSASHGVLAKWDTMGFNSHIYNDDVQPVHAATELSVKGDAVSAARSAVFLSSGDWVLVRDDAVAWTRQEQLAHTISAVWAYPPKPQALDVKKKKKVAPPANAFEAYIRRWTRHIQDLKKLPDYLPTIPHKILISLGLAERQDEDIFETLNSFGFHKLIICATSSGRLLGLDAGAQGKVLWNFKIRSGWEPIPGIEPVLKSFPDSVLEWKNRPDSDTSYLFDGTTGTQVDLDQYVGGATWSDNFERSMAGITGLGPKDTSEKWQFKPSAGETVISMVARPAIDPIASIGRVLGDRKVLYKYINPNLLLITTSSATKEAITVYLVDSITGETLHSGYHTSIVSSLPFASTVSENWFAYSFTALDSAGARASQLVIAELYESSIPDDRGPSNSSERFPPNKPFVAIQTYVIPEPISHMTVTQTSQGITSKELLCVLPHSKSLIGIPRAILDPRRPVGREPSKTEQFEGLMKYQPALEFDPKWYLNHQRELFGIKDVSASPAVLESTSLVAAWGLDVFGTRVSPSFSFDVLGKDFNKLQMLATVLALGVGTVIVAPLVARKQVNARWTFIS</sequence>
<evidence type="ECO:0000256" key="7">
    <source>
        <dbReference type="ARBA" id="ARBA00022824"/>
    </source>
</evidence>
<proteinExistence type="inferred from homology"/>
<reference evidence="15 16" key="1">
    <citation type="submission" date="2017-05" db="EMBL/GenBank/DDBJ databases">
        <title>Draft genome sequence of Elsinoe australis.</title>
        <authorList>
            <person name="Cheng Q."/>
        </authorList>
    </citation>
    <scope>NUCLEOTIDE SEQUENCE [LARGE SCALE GENOMIC DNA]</scope>
    <source>
        <strain evidence="15 16">NL1</strain>
    </source>
</reference>
<keyword evidence="8 11" id="KW-1133">Transmembrane helix</keyword>
<feature type="domain" description="ER membrane protein complex subunit 1 C-terminal" evidence="13">
    <location>
        <begin position="708"/>
        <end position="921"/>
    </location>
</feature>
<dbReference type="PANTHER" id="PTHR21573">
    <property type="entry name" value="ER MEMBRANE PROTEIN COMPLEX SUBUNIT 1"/>
    <property type="match status" value="1"/>
</dbReference>
<evidence type="ECO:0000256" key="4">
    <source>
        <dbReference type="ARBA" id="ARBA00020824"/>
    </source>
</evidence>
<evidence type="ECO:0000256" key="8">
    <source>
        <dbReference type="ARBA" id="ARBA00022989"/>
    </source>
</evidence>
<accession>A0A2P7Z2H1</accession>
<dbReference type="Pfam" id="PF25293">
    <property type="entry name" value="Beta-prop_EMC1_N"/>
    <property type="match status" value="1"/>
</dbReference>
<evidence type="ECO:0000256" key="12">
    <source>
        <dbReference type="SAM" id="SignalP"/>
    </source>
</evidence>
<keyword evidence="9 11" id="KW-0472">Membrane</keyword>
<name>A0A2P7Z2H1_9PEZI</name>
<gene>
    <name evidence="15" type="ORF">B9Z65_4322</name>
</gene>
<evidence type="ECO:0000256" key="2">
    <source>
        <dbReference type="ARBA" id="ARBA00007904"/>
    </source>
</evidence>
<keyword evidence="5 11" id="KW-0812">Transmembrane</keyword>
<comment type="caution">
    <text evidence="15">The sequence shown here is derived from an EMBL/GenBank/DDBJ whole genome shotgun (WGS) entry which is preliminary data.</text>
</comment>
<dbReference type="GO" id="GO:0072546">
    <property type="term" value="C:EMC complex"/>
    <property type="evidence" value="ECO:0007669"/>
    <property type="project" value="InterPro"/>
</dbReference>
<comment type="subunit">
    <text evidence="3">Component of the ER membrane protein complex (EMC).</text>
</comment>
<keyword evidence="6 12" id="KW-0732">Signal</keyword>
<dbReference type="SUPFAM" id="SSF50998">
    <property type="entry name" value="Quinoprotein alcohol dehydrogenase-like"/>
    <property type="match status" value="1"/>
</dbReference>
<organism evidence="15 16">
    <name type="scientific">Elsinoe australis</name>
    <dbReference type="NCBI Taxonomy" id="40998"/>
    <lineage>
        <taxon>Eukaryota</taxon>
        <taxon>Fungi</taxon>
        <taxon>Dikarya</taxon>
        <taxon>Ascomycota</taxon>
        <taxon>Pezizomycotina</taxon>
        <taxon>Dothideomycetes</taxon>
        <taxon>Dothideomycetidae</taxon>
        <taxon>Myriangiales</taxon>
        <taxon>Elsinoaceae</taxon>
        <taxon>Elsinoe</taxon>
    </lineage>
</organism>
<dbReference type="STRING" id="40998.A0A2P7Z2H1"/>
<dbReference type="Proteomes" id="UP000243723">
    <property type="component" value="Unassembled WGS sequence"/>
</dbReference>
<dbReference type="InterPro" id="IPR018391">
    <property type="entry name" value="PQQ_b-propeller_rpt"/>
</dbReference>
<dbReference type="GO" id="GO:0034975">
    <property type="term" value="P:protein folding in endoplasmic reticulum"/>
    <property type="evidence" value="ECO:0007669"/>
    <property type="project" value="TreeGrafter"/>
</dbReference>
<dbReference type="InterPro" id="IPR015943">
    <property type="entry name" value="WD40/YVTN_repeat-like_dom_sf"/>
</dbReference>
<keyword evidence="10" id="KW-0325">Glycoprotein</keyword>
<dbReference type="InterPro" id="IPR011047">
    <property type="entry name" value="Quinoprotein_ADH-like_sf"/>
</dbReference>
<protein>
    <recommendedName>
        <fullName evidence="4">ER membrane protein complex subunit 1</fullName>
    </recommendedName>
</protein>
<evidence type="ECO:0000256" key="1">
    <source>
        <dbReference type="ARBA" id="ARBA00004115"/>
    </source>
</evidence>
<dbReference type="Pfam" id="PF07774">
    <property type="entry name" value="EMC1_C"/>
    <property type="match status" value="1"/>
</dbReference>
<evidence type="ECO:0000259" key="14">
    <source>
        <dbReference type="Pfam" id="PF25293"/>
    </source>
</evidence>